<accession>A0A7L5E4B6</accession>
<dbReference type="InterPro" id="IPR039449">
    <property type="entry name" value="TssO"/>
</dbReference>
<name>A0A7L5E4B6_9SPHI</name>
<evidence type="ECO:0000313" key="2">
    <source>
        <dbReference type="Proteomes" id="UP000503278"/>
    </source>
</evidence>
<evidence type="ECO:0000313" key="1">
    <source>
        <dbReference type="EMBL" id="QJD96544.1"/>
    </source>
</evidence>
<dbReference type="Pfam" id="PF17561">
    <property type="entry name" value="TssO"/>
    <property type="match status" value="1"/>
</dbReference>
<protein>
    <submittedName>
        <fullName evidence="1">Type VI secretion system transmembrane protein TssO</fullName>
    </submittedName>
</protein>
<keyword evidence="1" id="KW-0472">Membrane</keyword>
<dbReference type="RefSeq" id="WP_169607965.1">
    <property type="nucleotide sequence ID" value="NZ_CP051682.1"/>
</dbReference>
<keyword evidence="1" id="KW-0812">Transmembrane</keyword>
<organism evidence="1 2">
    <name type="scientific">Mucilaginibacter robiniae</name>
    <dbReference type="NCBI Taxonomy" id="2728022"/>
    <lineage>
        <taxon>Bacteria</taxon>
        <taxon>Pseudomonadati</taxon>
        <taxon>Bacteroidota</taxon>
        <taxon>Sphingobacteriia</taxon>
        <taxon>Sphingobacteriales</taxon>
        <taxon>Sphingobacteriaceae</taxon>
        <taxon>Mucilaginibacter</taxon>
    </lineage>
</organism>
<dbReference type="AlphaFoldDB" id="A0A7L5E4B6"/>
<dbReference type="Proteomes" id="UP000503278">
    <property type="component" value="Chromosome"/>
</dbReference>
<gene>
    <name evidence="1" type="ORF">HH214_11985</name>
</gene>
<proteinExistence type="predicted"/>
<keyword evidence="2" id="KW-1185">Reference proteome</keyword>
<reference evidence="1 2" key="1">
    <citation type="submission" date="2020-04" db="EMBL/GenBank/DDBJ databases">
        <title>Genome sequencing of novel species.</title>
        <authorList>
            <person name="Heo J."/>
            <person name="Kim S.-J."/>
            <person name="Kim J.-S."/>
            <person name="Hong S.-B."/>
            <person name="Kwon S.-W."/>
        </authorList>
    </citation>
    <scope>NUCLEOTIDE SEQUENCE [LARGE SCALE GENOMIC DNA]</scope>
    <source>
        <strain evidence="1 2">F39-2</strain>
    </source>
</reference>
<sequence length="164" mass="19258">MMKFSVKERREKFLLFLGMFLFTATVLCVAIFYNYSNGSSISKSEFSKRLQEENRFETAVEEALPTIDTTYARIVKFNPNVQALFLENDIKNSITAIRSYYNARPYDSRYKSFIYASKIQEDLFYDKRELRGNSYNDIVRLNKLLDDCKLSTRQLQQSLSTPGR</sequence>
<dbReference type="EMBL" id="CP051682">
    <property type="protein sequence ID" value="QJD96544.1"/>
    <property type="molecule type" value="Genomic_DNA"/>
</dbReference>
<dbReference type="KEGG" id="mrob:HH214_11985"/>